<dbReference type="AlphaFoldDB" id="A0A1I1Q868"/>
<evidence type="ECO:0008006" key="3">
    <source>
        <dbReference type="Google" id="ProtNLM"/>
    </source>
</evidence>
<keyword evidence="2" id="KW-1185">Reference proteome</keyword>
<name>A0A1I1Q868_9BACT</name>
<protein>
    <recommendedName>
        <fullName evidence="3">SprT-like family protein</fullName>
    </recommendedName>
</protein>
<sequence length="226" mass="25811">MRLFFVSILTNVFTSHCPPASVAYCQQLWQHYQFKFLVAKPRRTRLGDFRVLPHNQTQITVNANLNPYAFLITYVHEVAHAAVNRQYITQRQVTLRGVRLRRPLPHGREWQTAFQRLMQPLLNEAVFPMTILQPLRQYLTKPAATTSASPALMLALRQLDTSPVASVGESQVLLRDVPEGEIFQLAKKTYKRGTLRRTRVVCKELSSGKSYAILAHALVSTIINDE</sequence>
<evidence type="ECO:0000313" key="2">
    <source>
        <dbReference type="Proteomes" id="UP000198598"/>
    </source>
</evidence>
<organism evidence="1 2">
    <name type="scientific">Spirosoma endophyticum</name>
    <dbReference type="NCBI Taxonomy" id="662367"/>
    <lineage>
        <taxon>Bacteria</taxon>
        <taxon>Pseudomonadati</taxon>
        <taxon>Bacteroidota</taxon>
        <taxon>Cytophagia</taxon>
        <taxon>Cytophagales</taxon>
        <taxon>Cytophagaceae</taxon>
        <taxon>Spirosoma</taxon>
    </lineage>
</organism>
<gene>
    <name evidence="1" type="ORF">SAMN05216167_103480</name>
</gene>
<dbReference type="STRING" id="662367.SAMN05216167_103480"/>
<evidence type="ECO:0000313" key="1">
    <source>
        <dbReference type="EMBL" id="SFD14310.1"/>
    </source>
</evidence>
<dbReference type="EMBL" id="FOLQ01000003">
    <property type="protein sequence ID" value="SFD14310.1"/>
    <property type="molecule type" value="Genomic_DNA"/>
</dbReference>
<dbReference type="OrthoDB" id="267364at2"/>
<proteinExistence type="predicted"/>
<accession>A0A1I1Q868</accession>
<dbReference type="Proteomes" id="UP000198598">
    <property type="component" value="Unassembled WGS sequence"/>
</dbReference>
<reference evidence="1 2" key="1">
    <citation type="submission" date="2016-10" db="EMBL/GenBank/DDBJ databases">
        <authorList>
            <person name="de Groot N.N."/>
        </authorList>
    </citation>
    <scope>NUCLEOTIDE SEQUENCE [LARGE SCALE GENOMIC DNA]</scope>
    <source>
        <strain evidence="1 2">DSM 26130</strain>
    </source>
</reference>